<protein>
    <submittedName>
        <fullName evidence="1">Uncharacterized protein</fullName>
    </submittedName>
</protein>
<gene>
    <name evidence="1" type="ORF">GQX73_g5761</name>
</gene>
<dbReference type="OrthoDB" id="5343429at2759"/>
<organism evidence="1 2">
    <name type="scientific">Xylaria multiplex</name>
    <dbReference type="NCBI Taxonomy" id="323545"/>
    <lineage>
        <taxon>Eukaryota</taxon>
        <taxon>Fungi</taxon>
        <taxon>Dikarya</taxon>
        <taxon>Ascomycota</taxon>
        <taxon>Pezizomycotina</taxon>
        <taxon>Sordariomycetes</taxon>
        <taxon>Xylariomycetidae</taxon>
        <taxon>Xylariales</taxon>
        <taxon>Xylariaceae</taxon>
        <taxon>Xylaria</taxon>
    </lineage>
</organism>
<accession>A0A7C8MLA5</accession>
<evidence type="ECO:0000313" key="2">
    <source>
        <dbReference type="Proteomes" id="UP000481858"/>
    </source>
</evidence>
<dbReference type="Proteomes" id="UP000481858">
    <property type="component" value="Unassembled WGS sequence"/>
</dbReference>
<name>A0A7C8MLA5_9PEZI</name>
<dbReference type="InParanoid" id="A0A7C8MLA5"/>
<proteinExistence type="predicted"/>
<sequence>MFELLSNLVSDTTGPERRKVKQYLDATTRDTVYADLAKLLSWQLKRPQFLQETFDQYCVEDPLSHEKCWTAESFHSHIRSAPSAGAISDAAIALLWRSFHFYAYHPFTRDSQQHANVKFDAFNRAALFTVYQCDSLLGTRELDWYWRESSAFFRKAGFTRIFRSIAVPENEFPEQQQEMDITSSALSDAMDVLVMIGPQFIHSVPSESQLGSVARRLFADGPAVSQRNVVMRKDILVLMDLLLRLRLQEERWAGSYHFGTVVEAESARGDLTEAIVDCLTGRCNEQYVTIQQLSKQMDLMPHFLLRFQQLWAVLFQPTGAADVSKLTVDKAGLTSIGGAISLFAPHIIVDHAGRQRSDEQDTRLTLEVAQISPDSRDTTLRRLRQSISDDSTAHIVLFTTTADINTPKTIIGAYLPSPSTTEVTNAHLPIKLETPHIIFQLQPSFRLLQWAKRQMSRADLITSGGEVSADVIVPEGDSELPYRIGDPLGQGVGLRVDSRKRAVTFMKTVGTCYVEMPVGGEDDFEDSWDVTVQNAHMNIFTLPSVENNNNR</sequence>
<comment type="caution">
    <text evidence="1">The sequence shown here is derived from an EMBL/GenBank/DDBJ whole genome shotgun (WGS) entry which is preliminary data.</text>
</comment>
<dbReference type="AlphaFoldDB" id="A0A7C8MLA5"/>
<dbReference type="EMBL" id="WUBL01000061">
    <property type="protein sequence ID" value="KAF2967832.1"/>
    <property type="molecule type" value="Genomic_DNA"/>
</dbReference>
<keyword evidence="2" id="KW-1185">Reference proteome</keyword>
<evidence type="ECO:0000313" key="1">
    <source>
        <dbReference type="EMBL" id="KAF2967832.1"/>
    </source>
</evidence>
<reference evidence="1 2" key="1">
    <citation type="submission" date="2019-12" db="EMBL/GenBank/DDBJ databases">
        <title>Draft genome sequence of the ascomycete Xylaria multiplex DSM 110363.</title>
        <authorList>
            <person name="Buettner E."/>
            <person name="Kellner H."/>
        </authorList>
    </citation>
    <scope>NUCLEOTIDE SEQUENCE [LARGE SCALE GENOMIC DNA]</scope>
    <source>
        <strain evidence="1 2">DSM 110363</strain>
    </source>
</reference>